<evidence type="ECO:0000313" key="2">
    <source>
        <dbReference type="Proteomes" id="UP000051952"/>
    </source>
</evidence>
<evidence type="ECO:0000313" key="1">
    <source>
        <dbReference type="EMBL" id="CUG87896.1"/>
    </source>
</evidence>
<dbReference type="Proteomes" id="UP000051952">
    <property type="component" value="Unassembled WGS sequence"/>
</dbReference>
<name>A0A0S4JFY4_BODSA</name>
<accession>A0A0S4JFY4</accession>
<dbReference type="AlphaFoldDB" id="A0A0S4JFY4"/>
<reference evidence="2" key="1">
    <citation type="submission" date="2015-09" db="EMBL/GenBank/DDBJ databases">
        <authorList>
            <consortium name="Pathogen Informatics"/>
        </authorList>
    </citation>
    <scope>NUCLEOTIDE SEQUENCE [LARGE SCALE GENOMIC DNA]</scope>
    <source>
        <strain evidence="2">Lake Konstanz</strain>
    </source>
</reference>
<gene>
    <name evidence="1" type="ORF">BSAL_12580</name>
</gene>
<dbReference type="EMBL" id="CYKH01001596">
    <property type="protein sequence ID" value="CUG87896.1"/>
    <property type="molecule type" value="Genomic_DNA"/>
</dbReference>
<proteinExistence type="predicted"/>
<keyword evidence="2" id="KW-1185">Reference proteome</keyword>
<sequence length="264" mass="29361">MDTSENIPCSIDGSAFGRVAGADVTNLKGKHTAVIAKPHIRDRGNDWLSAADEVDGFELPKHRVSTSTSRFVNVRYVADGYDEQWVEKMNATRRKAIAVKVQFSVPLVENIFTALEVQAASKPSITFHRLHLDAKQLEELCAAGAPSAVGEQVTEYWKSKRRANGGLPLIASLATIDDARMCTDDVLGDCPLPFMPREGDMYATLQVPDAPWRKRHRLEESTVRLQESSRTLAATILLREEAQYDHLKLTLFELATLRADAWQA</sequence>
<protein>
    <submittedName>
        <fullName evidence="1">Uncharacterized protein</fullName>
    </submittedName>
</protein>
<organism evidence="1 2">
    <name type="scientific">Bodo saltans</name>
    <name type="common">Flagellated protozoan</name>
    <dbReference type="NCBI Taxonomy" id="75058"/>
    <lineage>
        <taxon>Eukaryota</taxon>
        <taxon>Discoba</taxon>
        <taxon>Euglenozoa</taxon>
        <taxon>Kinetoplastea</taxon>
        <taxon>Metakinetoplastina</taxon>
        <taxon>Eubodonida</taxon>
        <taxon>Bodonidae</taxon>
        <taxon>Bodo</taxon>
    </lineage>
</organism>
<dbReference type="VEuPathDB" id="TriTrypDB:BSAL_12580"/>